<dbReference type="Gene3D" id="3.40.50.300">
    <property type="entry name" value="P-loop containing nucleotide triphosphate hydrolases"/>
    <property type="match status" value="1"/>
</dbReference>
<dbReference type="SUPFAM" id="SSF52540">
    <property type="entry name" value="P-loop containing nucleoside triphosphate hydrolases"/>
    <property type="match status" value="1"/>
</dbReference>
<keyword evidence="2" id="KW-0547">Nucleotide-binding</keyword>
<keyword evidence="1" id="KW-0813">Transport</keyword>
<dbReference type="InterPro" id="IPR003439">
    <property type="entry name" value="ABC_transporter-like_ATP-bd"/>
</dbReference>
<keyword evidence="6" id="KW-1185">Reference proteome</keyword>
<proteinExistence type="predicted"/>
<dbReference type="InterPro" id="IPR017871">
    <property type="entry name" value="ABC_transporter-like_CS"/>
</dbReference>
<feature type="domain" description="ABC transporter" evidence="4">
    <location>
        <begin position="6"/>
        <end position="241"/>
    </location>
</feature>
<reference evidence="5 6" key="1">
    <citation type="submission" date="2020-08" db="EMBL/GenBank/DDBJ databases">
        <title>Genomic Encyclopedia of Type Strains, Phase IV (KMG-V): Genome sequencing to study the core and pangenomes of soil and plant-associated prokaryotes.</title>
        <authorList>
            <person name="Whitman W."/>
        </authorList>
    </citation>
    <scope>NUCLEOTIDE SEQUENCE [LARGE SCALE GENOMIC DNA]</scope>
    <source>
        <strain evidence="5 6">M8UP14</strain>
    </source>
</reference>
<dbReference type="InterPro" id="IPR027417">
    <property type="entry name" value="P-loop_NTPase"/>
</dbReference>
<dbReference type="PANTHER" id="PTHR42788">
    <property type="entry name" value="TAURINE IMPORT ATP-BINDING PROTEIN-RELATED"/>
    <property type="match status" value="1"/>
</dbReference>
<dbReference type="PROSITE" id="PS50893">
    <property type="entry name" value="ABC_TRANSPORTER_2"/>
    <property type="match status" value="1"/>
</dbReference>
<dbReference type="PANTHER" id="PTHR42788:SF13">
    <property type="entry name" value="ALIPHATIC SULFONATES IMPORT ATP-BINDING PROTEIN SSUB"/>
    <property type="match status" value="1"/>
</dbReference>
<gene>
    <name evidence="5" type="ORF">HDF16_004474</name>
</gene>
<name>A0A7W7ZGY8_9BACT</name>
<evidence type="ECO:0000313" key="6">
    <source>
        <dbReference type="Proteomes" id="UP000540989"/>
    </source>
</evidence>
<dbReference type="RefSeq" id="WP_184221554.1">
    <property type="nucleotide sequence ID" value="NZ_JACHIP010000007.1"/>
</dbReference>
<evidence type="ECO:0000313" key="5">
    <source>
        <dbReference type="EMBL" id="MBB5059745.1"/>
    </source>
</evidence>
<accession>A0A7W7ZGY8</accession>
<protein>
    <submittedName>
        <fullName evidence="5">NitT/TauT family transport system ATP-binding protein</fullName>
    </submittedName>
</protein>
<evidence type="ECO:0000256" key="2">
    <source>
        <dbReference type="ARBA" id="ARBA00022741"/>
    </source>
</evidence>
<dbReference type="CDD" id="cd03293">
    <property type="entry name" value="ABC_NrtD_SsuB_transporters"/>
    <property type="match status" value="1"/>
</dbReference>
<dbReference type="EMBL" id="JACHIP010000007">
    <property type="protein sequence ID" value="MBB5059745.1"/>
    <property type="molecule type" value="Genomic_DNA"/>
</dbReference>
<evidence type="ECO:0000256" key="1">
    <source>
        <dbReference type="ARBA" id="ARBA00022448"/>
    </source>
</evidence>
<dbReference type="Pfam" id="PF00005">
    <property type="entry name" value="ABC_tran"/>
    <property type="match status" value="1"/>
</dbReference>
<dbReference type="Pfam" id="PF09821">
    <property type="entry name" value="AAA_assoc_C"/>
    <property type="match status" value="1"/>
</dbReference>
<dbReference type="InterPro" id="IPR018632">
    <property type="entry name" value="AAA-associated_dom_C"/>
</dbReference>
<dbReference type="InterPro" id="IPR003593">
    <property type="entry name" value="AAA+_ATPase"/>
</dbReference>
<dbReference type="GO" id="GO:0005524">
    <property type="term" value="F:ATP binding"/>
    <property type="evidence" value="ECO:0007669"/>
    <property type="project" value="UniProtKB-KW"/>
</dbReference>
<dbReference type="PROSITE" id="PS00211">
    <property type="entry name" value="ABC_TRANSPORTER_1"/>
    <property type="match status" value="1"/>
</dbReference>
<dbReference type="AlphaFoldDB" id="A0A7W7ZGY8"/>
<dbReference type="SMART" id="SM00382">
    <property type="entry name" value="AAA"/>
    <property type="match status" value="1"/>
</dbReference>
<evidence type="ECO:0000256" key="3">
    <source>
        <dbReference type="ARBA" id="ARBA00022840"/>
    </source>
</evidence>
<keyword evidence="3 5" id="KW-0067">ATP-binding</keyword>
<dbReference type="GO" id="GO:0016887">
    <property type="term" value="F:ATP hydrolysis activity"/>
    <property type="evidence" value="ECO:0007669"/>
    <property type="project" value="InterPro"/>
</dbReference>
<dbReference type="InterPro" id="IPR050166">
    <property type="entry name" value="ABC_transporter_ATP-bind"/>
</dbReference>
<dbReference type="Proteomes" id="UP000540989">
    <property type="component" value="Unassembled WGS sequence"/>
</dbReference>
<comment type="caution">
    <text evidence="5">The sequence shown here is derived from an EMBL/GenBank/DDBJ whole genome shotgun (WGS) entry which is preliminary data.</text>
</comment>
<evidence type="ECO:0000259" key="4">
    <source>
        <dbReference type="PROSITE" id="PS50893"/>
    </source>
</evidence>
<sequence>MPEAIIRAERVEKYYAQPSENRIQVISPTDLSVVPGEIVALLGPSGSGKSTLMRMLTGLSIPSAGQVYWHDRPIGTADVNVSIVFQSFALFPWLTVFENVEAPLKARGMEPAERRRRAMNILDTVGLDGFQAAYPKELSGGMRQRVGFARALVVEPEVLFMDEPFSALDVLTAENLRSELLELWQKKTIPTQAIFIVTHNIEEAVLLADRIIVLGRNPGHIRTDFKVSLVHPRDRKASAFTQLVDYIYKVLTQPDAKPPALPQTGDGKPVRDQRQMHYQMLPHARPGGIAGLLEILIDHAGKDDIYKLADDLAFEIDDLLPIVDAAQLLGFLKVNEGDAAITPTGTEYANSEILRQKELFRIAAVENVLLLRQIVRAIEAKSDRTVPEEFFHDMLDEQFSEDETLRQLETAINWGRYAELFDYDASRRRFIQPEKLHEDANDEEAAEIDA</sequence>
<organism evidence="5 6">
    <name type="scientific">Granulicella aggregans</name>
    <dbReference type="NCBI Taxonomy" id="474949"/>
    <lineage>
        <taxon>Bacteria</taxon>
        <taxon>Pseudomonadati</taxon>
        <taxon>Acidobacteriota</taxon>
        <taxon>Terriglobia</taxon>
        <taxon>Terriglobales</taxon>
        <taxon>Acidobacteriaceae</taxon>
        <taxon>Granulicella</taxon>
    </lineage>
</organism>